<dbReference type="OrthoDB" id="10637999at2759"/>
<feature type="region of interest" description="Disordered" evidence="1">
    <location>
        <begin position="367"/>
        <end position="387"/>
    </location>
</feature>
<gene>
    <name evidence="2" type="ORF">EAH_00010290</name>
</gene>
<protein>
    <submittedName>
        <fullName evidence="2">Nucleoside diphosphate kinase, putative</fullName>
    </submittedName>
</protein>
<dbReference type="RefSeq" id="XP_013250624.1">
    <property type="nucleotide sequence ID" value="XM_013395170.1"/>
</dbReference>
<sequence>MLTNREFCPSGTSSGAGEVARVEPLAQASVPAMTCHHALLQNRGLLHTADLSSLKREGLAAAPEVLQQLLQQAVAKQLQARVLLLHGPPRATAAAAAAAKDVLPAVVVADAEALLCLEQQQQRQQEEQQEWSSCLYCGDVDASCECLSDGKAKRILLVGDDDPVRLREELSSILRCEVAALVAPKGLATVALGKAVAHMLGLRLIPDFELFVKQQRQRQHEQGSAATETAGTTKPARGLAKAIQQANGRLRAPAVVAEALRALRRPQSEGLGNGVLLLDMLDSVELAEELESRQLPLTRVIILEAPQETLEAAAAESGGTEAEDANDEEGKSRLVRDKKIRDQIAAIYKDRCVRIQLSAAAAAAALAPPPTSSSDGDNEGPTPAELAAAEAKAAAAAVQEIAAALMKPAAFILADGLLQPEAAAAVRQGLVQGLSNKLLVLDRKHLAYVGLLGPLGPSALYMQGCSLPLPLSPASSAGFRVVLAGFPAPAELYAQIRRLRQLCDIQGILIMRPPTAYTDPQVEGCTATEISPKIGLLLQQLQQPRELSPLEELQLNPPAPEPLEKEGSQSEEEEEEA</sequence>
<name>U6GGD9_EIMAC</name>
<dbReference type="GeneID" id="25269099"/>
<proteinExistence type="predicted"/>
<dbReference type="EMBL" id="HG670992">
    <property type="protein sequence ID" value="CDI79240.1"/>
    <property type="molecule type" value="Genomic_DNA"/>
</dbReference>
<dbReference type="GO" id="GO:0016301">
    <property type="term" value="F:kinase activity"/>
    <property type="evidence" value="ECO:0007669"/>
    <property type="project" value="UniProtKB-KW"/>
</dbReference>
<organism evidence="2 3">
    <name type="scientific">Eimeria acervulina</name>
    <name type="common">Coccidian parasite</name>
    <dbReference type="NCBI Taxonomy" id="5801"/>
    <lineage>
        <taxon>Eukaryota</taxon>
        <taxon>Sar</taxon>
        <taxon>Alveolata</taxon>
        <taxon>Apicomplexa</taxon>
        <taxon>Conoidasida</taxon>
        <taxon>Coccidia</taxon>
        <taxon>Eucoccidiorida</taxon>
        <taxon>Eimeriorina</taxon>
        <taxon>Eimeriidae</taxon>
        <taxon>Eimeria</taxon>
    </lineage>
</organism>
<evidence type="ECO:0000313" key="2">
    <source>
        <dbReference type="EMBL" id="CDI79240.1"/>
    </source>
</evidence>
<evidence type="ECO:0000256" key="1">
    <source>
        <dbReference type="SAM" id="MobiDB-lite"/>
    </source>
</evidence>
<dbReference type="Proteomes" id="UP000018050">
    <property type="component" value="Unassembled WGS sequence"/>
</dbReference>
<keyword evidence="2" id="KW-0808">Transferase</keyword>
<reference evidence="2" key="1">
    <citation type="submission" date="2013-10" db="EMBL/GenBank/DDBJ databases">
        <title>Genomic analysis of the causative agents of coccidiosis in chickens.</title>
        <authorList>
            <person name="Reid A.J."/>
            <person name="Blake D."/>
            <person name="Billington K."/>
            <person name="Browne H."/>
            <person name="Dunn M."/>
            <person name="Hung S."/>
            <person name="Kawahara F."/>
            <person name="Miranda-Saavedra D."/>
            <person name="Mourier T."/>
            <person name="Nagra H."/>
            <person name="Otto T.D."/>
            <person name="Rawlings N."/>
            <person name="Sanchez A."/>
            <person name="Sanders M."/>
            <person name="Subramaniam C."/>
            <person name="Tay Y."/>
            <person name="Dear P."/>
            <person name="Doerig C."/>
            <person name="Gruber A."/>
            <person name="Parkinson J."/>
            <person name="Shirley M."/>
            <person name="Wan K.L."/>
            <person name="Berriman M."/>
            <person name="Tomley F."/>
            <person name="Pain A."/>
        </authorList>
    </citation>
    <scope>NUCLEOTIDE SEQUENCE</scope>
    <source>
        <strain evidence="2">Houghton</strain>
    </source>
</reference>
<dbReference type="AlphaFoldDB" id="U6GGD9"/>
<feature type="compositionally biased region" description="Low complexity" evidence="1">
    <location>
        <begin position="311"/>
        <end position="320"/>
    </location>
</feature>
<dbReference type="VEuPathDB" id="ToxoDB:EAH_00010290"/>
<dbReference type="OMA" id="PNANCEC"/>
<keyword evidence="3" id="KW-1185">Reference proteome</keyword>
<feature type="region of interest" description="Disordered" evidence="1">
    <location>
        <begin position="547"/>
        <end position="577"/>
    </location>
</feature>
<feature type="region of interest" description="Disordered" evidence="1">
    <location>
        <begin position="311"/>
        <end position="334"/>
    </location>
</feature>
<evidence type="ECO:0000313" key="3">
    <source>
        <dbReference type="Proteomes" id="UP000018050"/>
    </source>
</evidence>
<keyword evidence="2" id="KW-0418">Kinase</keyword>
<reference evidence="2" key="2">
    <citation type="submission" date="2013-10" db="EMBL/GenBank/DDBJ databases">
        <authorList>
            <person name="Aslett M."/>
        </authorList>
    </citation>
    <scope>NUCLEOTIDE SEQUENCE</scope>
    <source>
        <strain evidence="2">Houghton</strain>
    </source>
</reference>
<accession>U6GGD9</accession>